<comment type="caution">
    <text evidence="2">The sequence shown here is derived from an EMBL/GenBank/DDBJ whole genome shotgun (WGS) entry which is preliminary data.</text>
</comment>
<evidence type="ECO:0000313" key="3">
    <source>
        <dbReference type="Proteomes" id="UP000640426"/>
    </source>
</evidence>
<dbReference type="RefSeq" id="WP_199035858.1">
    <property type="nucleotide sequence ID" value="NZ_JAELXS010000002.1"/>
</dbReference>
<proteinExistence type="predicted"/>
<sequence>MTNRKQDEAADRENEVTKPDTDGSDAGSAGEGSGGGYGNHAEPEKPAAQ</sequence>
<reference evidence="3" key="1">
    <citation type="submission" date="2020-12" db="EMBL/GenBank/DDBJ databases">
        <title>Hymenobacter sp.</title>
        <authorList>
            <person name="Kim M.K."/>
        </authorList>
    </citation>
    <scope>NUCLEOTIDE SEQUENCE [LARGE SCALE GENOMIC DNA]</scope>
    <source>
        <strain evidence="3">BT553</strain>
    </source>
</reference>
<accession>A0ABS0XME3</accession>
<dbReference type="Proteomes" id="UP000640426">
    <property type="component" value="Unassembled WGS sequence"/>
</dbReference>
<feature type="compositionally biased region" description="Gly residues" evidence="1">
    <location>
        <begin position="29"/>
        <end position="38"/>
    </location>
</feature>
<keyword evidence="3" id="KW-1185">Reference proteome</keyword>
<evidence type="ECO:0000256" key="1">
    <source>
        <dbReference type="SAM" id="MobiDB-lite"/>
    </source>
</evidence>
<name>A0ABS0XME3_9SPHN</name>
<feature type="compositionally biased region" description="Basic and acidic residues" evidence="1">
    <location>
        <begin position="1"/>
        <end position="21"/>
    </location>
</feature>
<dbReference type="EMBL" id="JAELXS010000002">
    <property type="protein sequence ID" value="MBJ6121209.1"/>
    <property type="molecule type" value="Genomic_DNA"/>
</dbReference>
<organism evidence="2 3">
    <name type="scientific">Sphingomonas mollis</name>
    <dbReference type="NCBI Taxonomy" id="2795726"/>
    <lineage>
        <taxon>Bacteria</taxon>
        <taxon>Pseudomonadati</taxon>
        <taxon>Pseudomonadota</taxon>
        <taxon>Alphaproteobacteria</taxon>
        <taxon>Sphingomonadales</taxon>
        <taxon>Sphingomonadaceae</taxon>
        <taxon>Sphingomonas</taxon>
    </lineage>
</organism>
<gene>
    <name evidence="2" type="ORF">JAO74_05320</name>
</gene>
<protein>
    <submittedName>
        <fullName evidence="2">Uncharacterized protein</fullName>
    </submittedName>
</protein>
<evidence type="ECO:0000313" key="2">
    <source>
        <dbReference type="EMBL" id="MBJ6121209.1"/>
    </source>
</evidence>
<feature type="region of interest" description="Disordered" evidence="1">
    <location>
        <begin position="1"/>
        <end position="49"/>
    </location>
</feature>